<dbReference type="InterPro" id="IPR016633">
    <property type="entry name" value="EarP"/>
</dbReference>
<accession>A0ABP8LGU1</accession>
<organism evidence="8 9">
    <name type="scientific">Acidovorax lacteus</name>
    <dbReference type="NCBI Taxonomy" id="1924988"/>
    <lineage>
        <taxon>Bacteria</taxon>
        <taxon>Pseudomonadati</taxon>
        <taxon>Pseudomonadota</taxon>
        <taxon>Betaproteobacteria</taxon>
        <taxon>Burkholderiales</taxon>
        <taxon>Comamonadaceae</taxon>
        <taxon>Acidovorax</taxon>
    </lineage>
</organism>
<evidence type="ECO:0000313" key="9">
    <source>
        <dbReference type="Proteomes" id="UP001501788"/>
    </source>
</evidence>
<evidence type="ECO:0000256" key="6">
    <source>
        <dbReference type="ARBA" id="ARBA00030025"/>
    </source>
</evidence>
<evidence type="ECO:0000256" key="5">
    <source>
        <dbReference type="ARBA" id="ARBA00024416"/>
    </source>
</evidence>
<dbReference type="GO" id="GO:0003746">
    <property type="term" value="F:translation elongation factor activity"/>
    <property type="evidence" value="ECO:0007669"/>
    <property type="project" value="UniProtKB-KW"/>
</dbReference>
<comment type="caution">
    <text evidence="8">The sequence shown here is derived from an EMBL/GenBank/DDBJ whole genome shotgun (WGS) entry which is preliminary data.</text>
</comment>
<evidence type="ECO:0000256" key="2">
    <source>
        <dbReference type="ARBA" id="ARBA00022679"/>
    </source>
</evidence>
<sequence>MTAPPTPPPGDVGAPATTARRWDVFCQVIDNFGDVGVCWRLCADLARRGMPVRLWIDDASALAWMAPAGCPGVEVRPWPQAAPVDGPGDVVVEAFGCALPDVFVATMAARPQAPLWINLEYLSAEPYVERCHRLASPIMAGPGRGLTRWFYYPGFTSRTGGLLRESDLAHRQATFDRNAWRAAHGLGADDTALLLFCYEPPGLPALLQQLRLQEHWHWCVQPGRPTAALDAALHRLPAADQARVRSRTHRFPTCPQADFDERLWAADLNLVRGEDSLVRALWAGRPLVWHIYPQDDNAHHAKLQAFLDWLQAPDCLREFHAAWNGLTPDALLPAITPAHLQRWQDCVRAARARLMAQADLVTQLLGFVTEKS</sequence>
<name>A0ABP8LGU1_9BURK</name>
<gene>
    <name evidence="8" type="primary">earP</name>
    <name evidence="8" type="ORF">GCM10023090_29440</name>
</gene>
<proteinExistence type="inferred from homology"/>
<dbReference type="Proteomes" id="UP001501788">
    <property type="component" value="Unassembled WGS sequence"/>
</dbReference>
<dbReference type="NCBIfam" id="TIGR03837">
    <property type="entry name" value="efp_Arg_rhamno"/>
    <property type="match status" value="1"/>
</dbReference>
<dbReference type="Pfam" id="PF10093">
    <property type="entry name" value="EarP"/>
    <property type="match status" value="1"/>
</dbReference>
<evidence type="ECO:0000313" key="8">
    <source>
        <dbReference type="EMBL" id="GAA4429423.1"/>
    </source>
</evidence>
<evidence type="ECO:0000256" key="1">
    <source>
        <dbReference type="ARBA" id="ARBA00022676"/>
    </source>
</evidence>
<comment type="catalytic activity">
    <reaction evidence="7">
        <text>dTDP-beta-L-rhamnose + L-arginyl-[protein] = N(omega)-(alpha-L-rhamnosyl)-L-arginyl-[protein] + dTDP + H(+)</text>
        <dbReference type="Rhea" id="RHEA:66692"/>
        <dbReference type="Rhea" id="RHEA-COMP:10532"/>
        <dbReference type="Rhea" id="RHEA-COMP:17096"/>
        <dbReference type="ChEBI" id="CHEBI:15378"/>
        <dbReference type="ChEBI" id="CHEBI:29965"/>
        <dbReference type="ChEBI" id="CHEBI:57510"/>
        <dbReference type="ChEBI" id="CHEBI:58369"/>
        <dbReference type="ChEBI" id="CHEBI:167445"/>
    </reaction>
    <physiologicalReaction direction="left-to-right" evidence="7">
        <dbReference type="Rhea" id="RHEA:66693"/>
    </physiologicalReaction>
</comment>
<protein>
    <recommendedName>
        <fullName evidence="5">Protein-arginine rhamnosyltransferase</fullName>
    </recommendedName>
    <alternativeName>
        <fullName evidence="6">EF-P arginine rhamnosyltransferase</fullName>
    </alternativeName>
</protein>
<evidence type="ECO:0000256" key="7">
    <source>
        <dbReference type="ARBA" id="ARBA00048472"/>
    </source>
</evidence>
<dbReference type="RefSeq" id="WP_345066933.1">
    <property type="nucleotide sequence ID" value="NZ_BAABEX010000030.1"/>
</dbReference>
<comment type="similarity">
    <text evidence="4">Belongs to the glycosyltransferase 104 family.</text>
</comment>
<keyword evidence="8" id="KW-0648">Protein biosynthesis</keyword>
<keyword evidence="8" id="KW-0251">Elongation factor</keyword>
<keyword evidence="2" id="KW-0808">Transferase</keyword>
<evidence type="ECO:0000256" key="4">
    <source>
        <dbReference type="ARBA" id="ARBA00024346"/>
    </source>
</evidence>
<keyword evidence="9" id="KW-1185">Reference proteome</keyword>
<keyword evidence="1" id="KW-0328">Glycosyltransferase</keyword>
<comment type="function">
    <text evidence="3">Protein-arginine rhamnosyltransferase that catalyzes the transfer of a single rhamnose to elongation factor P (EF-P) on 'Lys-32', a modification required for EF-P-dependent rescue of polyproline stalled ribosomes.</text>
</comment>
<dbReference type="EMBL" id="BAABEX010000030">
    <property type="protein sequence ID" value="GAA4429423.1"/>
    <property type="molecule type" value="Genomic_DNA"/>
</dbReference>
<reference evidence="9" key="1">
    <citation type="journal article" date="2019" name="Int. J. Syst. Evol. Microbiol.">
        <title>The Global Catalogue of Microorganisms (GCM) 10K type strain sequencing project: providing services to taxonomists for standard genome sequencing and annotation.</title>
        <authorList>
            <consortium name="The Broad Institute Genomics Platform"/>
            <consortium name="The Broad Institute Genome Sequencing Center for Infectious Disease"/>
            <person name="Wu L."/>
            <person name="Ma J."/>
        </authorList>
    </citation>
    <scope>NUCLEOTIDE SEQUENCE [LARGE SCALE GENOMIC DNA]</scope>
    <source>
        <strain evidence="9">JCM 31890</strain>
    </source>
</reference>
<evidence type="ECO:0000256" key="3">
    <source>
        <dbReference type="ARBA" id="ARBA00024303"/>
    </source>
</evidence>